<dbReference type="PANTHER" id="PTHR35813:SF1">
    <property type="entry name" value="INNER MEMBRANE PROTEIN YBAN"/>
    <property type="match status" value="1"/>
</dbReference>
<dbReference type="Pfam" id="PF04304">
    <property type="entry name" value="DUF454"/>
    <property type="match status" value="1"/>
</dbReference>
<feature type="transmembrane region" description="Helical" evidence="1">
    <location>
        <begin position="112"/>
        <end position="129"/>
    </location>
</feature>
<reference evidence="2 3" key="1">
    <citation type="journal article" date="2017" name="Int. J. Syst. Evol. Microbiol.">
        <title>Ramlibacter monticola sp. nov., isolated from forest soil.</title>
        <authorList>
            <person name="Chaudhary D.K."/>
            <person name="Kim J."/>
        </authorList>
    </citation>
    <scope>NUCLEOTIDE SEQUENCE [LARGE SCALE GENOMIC DNA]</scope>
    <source>
        <strain evidence="2 3">KACC 19175</strain>
    </source>
</reference>
<dbReference type="Proteomes" id="UP000599109">
    <property type="component" value="Unassembled WGS sequence"/>
</dbReference>
<gene>
    <name evidence="2" type="ORF">JJ685_09225</name>
</gene>
<accession>A0A936YZ99</accession>
<organism evidence="2 3">
    <name type="scientific">Ramlibacter monticola</name>
    <dbReference type="NCBI Taxonomy" id="1926872"/>
    <lineage>
        <taxon>Bacteria</taxon>
        <taxon>Pseudomonadati</taxon>
        <taxon>Pseudomonadota</taxon>
        <taxon>Betaproteobacteria</taxon>
        <taxon>Burkholderiales</taxon>
        <taxon>Comamonadaceae</taxon>
        <taxon>Ramlibacter</taxon>
    </lineage>
</organism>
<protein>
    <submittedName>
        <fullName evidence="2">YbaN family protein</fullName>
    </submittedName>
</protein>
<sequence length="140" mass="15218">MEPELQPAPRGLTAPARWALQALAAVCVVLGVIGIVVPVLPTVPFLLVAAWAASRSSPRLHRWLLTHPRFGRPLREWEEAGVVPRGAKWLATVMIAVSGVVALLVAPAGWRNLVLLALLLAAAVLLWLWRRPERRPDTGA</sequence>
<evidence type="ECO:0000313" key="3">
    <source>
        <dbReference type="Proteomes" id="UP000599109"/>
    </source>
</evidence>
<evidence type="ECO:0000313" key="2">
    <source>
        <dbReference type="EMBL" id="MBL0391319.1"/>
    </source>
</evidence>
<keyword evidence="1" id="KW-0472">Membrane</keyword>
<comment type="caution">
    <text evidence="2">The sequence shown here is derived from an EMBL/GenBank/DDBJ whole genome shotgun (WGS) entry which is preliminary data.</text>
</comment>
<dbReference type="InterPro" id="IPR007401">
    <property type="entry name" value="DUF454"/>
</dbReference>
<feature type="transmembrane region" description="Helical" evidence="1">
    <location>
        <begin position="89"/>
        <end position="106"/>
    </location>
</feature>
<dbReference type="EMBL" id="JAEQNE010000002">
    <property type="protein sequence ID" value="MBL0391319.1"/>
    <property type="molecule type" value="Genomic_DNA"/>
</dbReference>
<dbReference type="PIRSF" id="PIRSF016789">
    <property type="entry name" value="DUF454"/>
    <property type="match status" value="1"/>
</dbReference>
<keyword evidence="1" id="KW-0812">Transmembrane</keyword>
<dbReference type="AlphaFoldDB" id="A0A936YZ99"/>
<dbReference type="PANTHER" id="PTHR35813">
    <property type="entry name" value="INNER MEMBRANE PROTEIN YBAN"/>
    <property type="match status" value="1"/>
</dbReference>
<dbReference type="GO" id="GO:0005886">
    <property type="term" value="C:plasma membrane"/>
    <property type="evidence" value="ECO:0007669"/>
    <property type="project" value="TreeGrafter"/>
</dbReference>
<dbReference type="RefSeq" id="WP_201673959.1">
    <property type="nucleotide sequence ID" value="NZ_JAEQNE010000002.1"/>
</dbReference>
<feature type="transmembrane region" description="Helical" evidence="1">
    <location>
        <begin position="20"/>
        <end position="53"/>
    </location>
</feature>
<keyword evidence="1" id="KW-1133">Transmembrane helix</keyword>
<name>A0A936YZ99_9BURK</name>
<evidence type="ECO:0000256" key="1">
    <source>
        <dbReference type="SAM" id="Phobius"/>
    </source>
</evidence>
<keyword evidence="3" id="KW-1185">Reference proteome</keyword>
<proteinExistence type="predicted"/>